<accession>A0A2T4PYJ1</accession>
<evidence type="ECO:0000313" key="5">
    <source>
        <dbReference type="Proteomes" id="UP000240717"/>
    </source>
</evidence>
<keyword evidence="2" id="KW-0326">Glycosidase</keyword>
<feature type="domain" description="Inosine/uridine-preferring nucleoside hydrolase" evidence="3">
    <location>
        <begin position="5"/>
        <end position="283"/>
    </location>
</feature>
<dbReference type="GO" id="GO:0006152">
    <property type="term" value="P:purine nucleoside catabolic process"/>
    <property type="evidence" value="ECO:0007669"/>
    <property type="project" value="TreeGrafter"/>
</dbReference>
<dbReference type="PANTHER" id="PTHR12304">
    <property type="entry name" value="INOSINE-URIDINE PREFERRING NUCLEOSIDE HYDROLASE"/>
    <property type="match status" value="1"/>
</dbReference>
<reference evidence="4 5" key="1">
    <citation type="journal article" date="2016" name="Front. Microbiol.">
        <title>Comprehensive Phylogenetic Analysis of Bovine Non-aureus Staphylococci Species Based on Whole-Genome Sequencing.</title>
        <authorList>
            <person name="Naushad S."/>
            <person name="Barkema H.W."/>
            <person name="Luby C."/>
            <person name="Condas L.A."/>
            <person name="Nobrega D.B."/>
            <person name="Carson D.A."/>
            <person name="De Buck J."/>
        </authorList>
    </citation>
    <scope>NUCLEOTIDE SEQUENCE [LARGE SCALE GENOMIC DNA]</scope>
    <source>
        <strain evidence="4 5">SNUC 2993</strain>
    </source>
</reference>
<evidence type="ECO:0000256" key="1">
    <source>
        <dbReference type="ARBA" id="ARBA00022801"/>
    </source>
</evidence>
<organism evidence="4 5">
    <name type="scientific">Staphylococcus warneri</name>
    <dbReference type="NCBI Taxonomy" id="1292"/>
    <lineage>
        <taxon>Bacteria</taxon>
        <taxon>Bacillati</taxon>
        <taxon>Bacillota</taxon>
        <taxon>Bacilli</taxon>
        <taxon>Bacillales</taxon>
        <taxon>Staphylococcaceae</taxon>
        <taxon>Staphylococcus</taxon>
    </lineage>
</organism>
<evidence type="ECO:0000256" key="2">
    <source>
        <dbReference type="ARBA" id="ARBA00023295"/>
    </source>
</evidence>
<dbReference type="InterPro" id="IPR023186">
    <property type="entry name" value="IUNH"/>
</dbReference>
<dbReference type="SUPFAM" id="SSF53590">
    <property type="entry name" value="Nucleoside hydrolase"/>
    <property type="match status" value="1"/>
</dbReference>
<comment type="caution">
    <text evidence="4">The sequence shown here is derived from an EMBL/GenBank/DDBJ whole genome shotgun (WGS) entry which is preliminary data.</text>
</comment>
<evidence type="ECO:0000259" key="3">
    <source>
        <dbReference type="Pfam" id="PF01156"/>
    </source>
</evidence>
<protein>
    <submittedName>
        <fullName evidence="4">Ribonucleoside hydrolase RihC</fullName>
    </submittedName>
</protein>
<sequence>MTIPLIIDTDPGIDDAAAISLALNHPQLDVKMITTVNGNVNIDKTTANALKLKQFFNSSVPVFKGASRPLISNPVDAAEVHGESGMDGYDFKSPTDETISPMNAIEAMKNVLKESTSPITIVAIGPLTNIALLLATYPEIKSKIKQIVIMGGSSGRGNVTPLAEFNIYCDPEAANIVFNSQLPLVMVGLDLARQAMFSHEFIKKIKTMNQTGDMLFQLFQHYRTENVHEGIKLYDVFTILYLIDADLFNVFDANVQIELQGILTKGATVVDFDPIEPNCQVVHSPISKHYQQAFLQALAHCK</sequence>
<dbReference type="Proteomes" id="UP000240717">
    <property type="component" value="Unassembled WGS sequence"/>
</dbReference>
<dbReference type="CDD" id="cd02651">
    <property type="entry name" value="nuc_hydro_IU_UC_XIUA"/>
    <property type="match status" value="1"/>
</dbReference>
<dbReference type="Pfam" id="PF01156">
    <property type="entry name" value="IU_nuc_hydro"/>
    <property type="match status" value="1"/>
</dbReference>
<dbReference type="NCBIfam" id="NF008036">
    <property type="entry name" value="PRK10768.1"/>
    <property type="match status" value="1"/>
</dbReference>
<gene>
    <name evidence="4" type="ORF">BU085_09975</name>
</gene>
<dbReference type="PANTHER" id="PTHR12304:SF15">
    <property type="entry name" value="NON-SPECIFIC RIBONUCLEOSIDE HYDROLASE RIHC"/>
    <property type="match status" value="1"/>
</dbReference>
<dbReference type="RefSeq" id="WP_049423533.1">
    <property type="nucleotide sequence ID" value="NZ_JUVB01000012.1"/>
</dbReference>
<dbReference type="InterPro" id="IPR036452">
    <property type="entry name" value="Ribo_hydro-like"/>
</dbReference>
<evidence type="ECO:0000313" key="4">
    <source>
        <dbReference type="EMBL" id="PTI50136.1"/>
    </source>
</evidence>
<keyword evidence="1 4" id="KW-0378">Hydrolase</keyword>
<dbReference type="GO" id="GO:0005829">
    <property type="term" value="C:cytosol"/>
    <property type="evidence" value="ECO:0007669"/>
    <property type="project" value="TreeGrafter"/>
</dbReference>
<proteinExistence type="predicted"/>
<dbReference type="STRING" id="1194526.A284_08545"/>
<dbReference type="Gene3D" id="3.90.245.10">
    <property type="entry name" value="Ribonucleoside hydrolase-like"/>
    <property type="match status" value="1"/>
</dbReference>
<dbReference type="AlphaFoldDB" id="A0A2T4PYJ1"/>
<dbReference type="InterPro" id="IPR001910">
    <property type="entry name" value="Inosine/uridine_hydrolase_dom"/>
</dbReference>
<dbReference type="EMBL" id="PZEV01000037">
    <property type="protein sequence ID" value="PTI50136.1"/>
    <property type="molecule type" value="Genomic_DNA"/>
</dbReference>
<dbReference type="GO" id="GO:0008477">
    <property type="term" value="F:purine nucleosidase activity"/>
    <property type="evidence" value="ECO:0007669"/>
    <property type="project" value="TreeGrafter"/>
</dbReference>
<name>A0A2T4PYJ1_STAWA</name>